<dbReference type="GO" id="GO:0051213">
    <property type="term" value="F:dioxygenase activity"/>
    <property type="evidence" value="ECO:0007669"/>
    <property type="project" value="UniProtKB-KW"/>
</dbReference>
<protein>
    <submittedName>
        <fullName evidence="3">Phytanoyl-CoA dioxygenase family protein</fullName>
    </submittedName>
</protein>
<dbReference type="PANTHER" id="PTHR20883">
    <property type="entry name" value="PHYTANOYL-COA DIOXYGENASE DOMAIN CONTAINING 1"/>
    <property type="match status" value="1"/>
</dbReference>
<reference evidence="3 4" key="1">
    <citation type="submission" date="2022-11" db="EMBL/GenBank/DDBJ databases">
        <title>Minimal conservation of predation-associated metabolite biosynthetic gene clusters underscores biosynthetic potential of Myxococcota including descriptions for ten novel species: Archangium lansinium sp. nov., Myxococcus landrumus sp. nov., Nannocystis bai.</title>
        <authorList>
            <person name="Ahearne A."/>
            <person name="Stevens C."/>
            <person name="Dowd S."/>
        </authorList>
    </citation>
    <scope>NUCLEOTIDE SEQUENCE [LARGE SCALE GENOMIC DNA]</scope>
    <source>
        <strain evidence="3 4">RJM3</strain>
    </source>
</reference>
<evidence type="ECO:0000256" key="2">
    <source>
        <dbReference type="ARBA" id="ARBA00023004"/>
    </source>
</evidence>
<keyword evidence="4" id="KW-1185">Reference proteome</keyword>
<evidence type="ECO:0000313" key="4">
    <source>
        <dbReference type="Proteomes" id="UP001221411"/>
    </source>
</evidence>
<proteinExistence type="predicted"/>
<dbReference type="EMBL" id="JAQNDO010000001">
    <property type="protein sequence ID" value="MDC0740797.1"/>
    <property type="molecule type" value="Genomic_DNA"/>
</dbReference>
<dbReference type="Gene3D" id="2.60.120.620">
    <property type="entry name" value="q2cbj1_9rhob like domain"/>
    <property type="match status" value="1"/>
</dbReference>
<comment type="caution">
    <text evidence="3">The sequence shown here is derived from an EMBL/GenBank/DDBJ whole genome shotgun (WGS) entry which is preliminary data.</text>
</comment>
<dbReference type="InterPro" id="IPR008775">
    <property type="entry name" value="Phytyl_CoA_dOase-like"/>
</dbReference>
<organism evidence="3 4">
    <name type="scientific">Polyangium mundeleinium</name>
    <dbReference type="NCBI Taxonomy" id="2995306"/>
    <lineage>
        <taxon>Bacteria</taxon>
        <taxon>Pseudomonadati</taxon>
        <taxon>Myxococcota</taxon>
        <taxon>Polyangia</taxon>
        <taxon>Polyangiales</taxon>
        <taxon>Polyangiaceae</taxon>
        <taxon>Polyangium</taxon>
    </lineage>
</organism>
<dbReference type="RefSeq" id="WP_271916003.1">
    <property type="nucleotide sequence ID" value="NZ_JAQNDO010000001.1"/>
</dbReference>
<accession>A0ABT5EHD2</accession>
<gene>
    <name evidence="3" type="ORF">POL67_05530</name>
</gene>
<name>A0ABT5EHD2_9BACT</name>
<keyword evidence="2" id="KW-0408">Iron</keyword>
<dbReference type="Pfam" id="PF05721">
    <property type="entry name" value="PhyH"/>
    <property type="match status" value="1"/>
</dbReference>
<keyword evidence="3" id="KW-0560">Oxidoreductase</keyword>
<dbReference type="SUPFAM" id="SSF51197">
    <property type="entry name" value="Clavaminate synthase-like"/>
    <property type="match status" value="1"/>
</dbReference>
<dbReference type="PANTHER" id="PTHR20883:SF15">
    <property type="entry name" value="PHYTANOYL-COA DIOXYGENASE DOMAIN-CONTAINING PROTEIN 1"/>
    <property type="match status" value="1"/>
</dbReference>
<evidence type="ECO:0000313" key="3">
    <source>
        <dbReference type="EMBL" id="MDC0740797.1"/>
    </source>
</evidence>
<evidence type="ECO:0000256" key="1">
    <source>
        <dbReference type="ARBA" id="ARBA00022723"/>
    </source>
</evidence>
<sequence length="273" mass="30073">MSITPAEQEAFARDGYFVRPDSVSATMVDALNARLSQLITRCAAEHQDGTRRSLAFWDILRGSRDDASVCWEMSHGEMPARAEDWEARAMRVGHGLHRVDELFASVARGQMLGGVLSALLPPPAWIVQSAVVYKQPRSDVVQFGLHQDSAYLTTEPESLVLAFLALDDMDEENGALSVVPGTHHDPLHVALAMGPDGFYPVEGRPRPERDYAPVLLPMRRGTVAFIHGRTLHASGPNRSPRPRRSLIVHVMSGTSRLSPNTWIQPPPEGFLSI</sequence>
<keyword evidence="3" id="KW-0223">Dioxygenase</keyword>
<keyword evidence="1" id="KW-0479">Metal-binding</keyword>
<dbReference type="Proteomes" id="UP001221411">
    <property type="component" value="Unassembled WGS sequence"/>
</dbReference>